<keyword evidence="4 13" id="KW-0645">Protease</keyword>
<dbReference type="InterPro" id="IPR036034">
    <property type="entry name" value="PDZ_sf"/>
</dbReference>
<dbReference type="GO" id="GO:0006508">
    <property type="term" value="P:proteolysis"/>
    <property type="evidence" value="ECO:0007669"/>
    <property type="project" value="UniProtKB-KW"/>
</dbReference>
<keyword evidence="14" id="KW-1185">Reference proteome</keyword>
<dbReference type="SUPFAM" id="SSF50156">
    <property type="entry name" value="PDZ domain-like"/>
    <property type="match status" value="2"/>
</dbReference>
<keyword evidence="9 11" id="KW-0482">Metalloprotease</keyword>
<evidence type="ECO:0000256" key="2">
    <source>
        <dbReference type="ARBA" id="ARBA00004141"/>
    </source>
</evidence>
<dbReference type="GO" id="GO:0046872">
    <property type="term" value="F:metal ion binding"/>
    <property type="evidence" value="ECO:0007669"/>
    <property type="project" value="UniProtKB-KW"/>
</dbReference>
<evidence type="ECO:0000259" key="12">
    <source>
        <dbReference type="SMART" id="SM00228"/>
    </source>
</evidence>
<gene>
    <name evidence="13" type="ORF">BFP76_05580</name>
</gene>
<feature type="transmembrane region" description="Helical" evidence="11">
    <location>
        <begin position="118"/>
        <end position="142"/>
    </location>
</feature>
<evidence type="ECO:0000256" key="5">
    <source>
        <dbReference type="ARBA" id="ARBA00022692"/>
    </source>
</evidence>
<evidence type="ECO:0000256" key="9">
    <source>
        <dbReference type="ARBA" id="ARBA00023049"/>
    </source>
</evidence>
<comment type="caution">
    <text evidence="13">The sequence shown here is derived from an EMBL/GenBank/DDBJ whole genome shotgun (WGS) entry which is preliminary data.</text>
</comment>
<feature type="transmembrane region" description="Helical" evidence="11">
    <location>
        <begin position="12"/>
        <end position="32"/>
    </location>
</feature>
<dbReference type="InterPro" id="IPR008915">
    <property type="entry name" value="Peptidase_M50"/>
</dbReference>
<dbReference type="NCBIfam" id="TIGR00054">
    <property type="entry name" value="RIP metalloprotease RseP"/>
    <property type="match status" value="1"/>
</dbReference>
<dbReference type="GO" id="GO:0004222">
    <property type="term" value="F:metalloendopeptidase activity"/>
    <property type="evidence" value="ECO:0007669"/>
    <property type="project" value="InterPro"/>
</dbReference>
<dbReference type="GO" id="GO:0016020">
    <property type="term" value="C:membrane"/>
    <property type="evidence" value="ECO:0007669"/>
    <property type="project" value="UniProtKB-SubCell"/>
</dbReference>
<dbReference type="Pfam" id="PF02163">
    <property type="entry name" value="Peptidase_M50"/>
    <property type="match status" value="1"/>
</dbReference>
<dbReference type="Gene3D" id="2.30.42.10">
    <property type="match status" value="2"/>
</dbReference>
<proteinExistence type="inferred from homology"/>
<dbReference type="InterPro" id="IPR004387">
    <property type="entry name" value="Pept_M50_Zn"/>
</dbReference>
<organism evidence="13 14">
    <name type="scientific">Paramylibacter kogurei</name>
    <dbReference type="NCBI Taxonomy" id="1889778"/>
    <lineage>
        <taxon>Bacteria</taxon>
        <taxon>Pseudomonadati</taxon>
        <taxon>Pseudomonadota</taxon>
        <taxon>Alphaproteobacteria</taxon>
        <taxon>Rhodobacterales</taxon>
        <taxon>Paracoccaceae</taxon>
        <taxon>Paramylibacter</taxon>
    </lineage>
</organism>
<sequence length="448" mass="48274">MFEMIESIPVFGNGLLVVVAMVIVLGTVVSIHEYGHYIVGRWCGIDADVFSIGFGKVIYSRYDKRGTKWQVAAIPLGGYVKFRGDLDAASTQGKENLANLSPEDAARSFPTAPLYKRALTVMAGPVFNFILSIVIFTGLGLYSGQAVDDMTLGKVIAPKGTQYEIREGDKIIAVDGVEMNSFLEMAEWAANAEANKNTIYTVERDNDIIDVTGPFPAPAYAAAIMPVSAASSSDLRAGDFIVSLANQEVNSFRQLVEVVKTVGEGEIPITVLRDGERMTVPIRPREQVYENADGEIETRILLGISGGNAFEPAIVPVGFGKALSNGVSRTWSVISGSIRGIKLMFQGAISPKNLQGPVGIAHMSSDVAKSGWISLIALIGIISTAIGFLNLMPLPVLDGGHLVQFAYQAVVGKPMNERVVRYATVVSLSLLLTLMLYSTSNDLVRWFQ</sequence>
<keyword evidence="10 11" id="KW-0472">Membrane</keyword>
<dbReference type="OrthoDB" id="9782003at2"/>
<reference evidence="13 14" key="1">
    <citation type="submission" date="2016-08" db="EMBL/GenBank/DDBJ databases">
        <title>Draft genome of Amylibacter sp. strain 4G11.</title>
        <authorList>
            <person name="Wong S.-K."/>
            <person name="Hamasaki K."/>
            <person name="Yoshizawa S."/>
        </authorList>
    </citation>
    <scope>NUCLEOTIDE SEQUENCE [LARGE SCALE GENOMIC DNA]</scope>
    <source>
        <strain evidence="13 14">4G11</strain>
    </source>
</reference>
<accession>A0A2G5K6L8</accession>
<comment type="similarity">
    <text evidence="3 11">Belongs to the peptidase M50B family.</text>
</comment>
<evidence type="ECO:0000256" key="1">
    <source>
        <dbReference type="ARBA" id="ARBA00001947"/>
    </source>
</evidence>
<keyword evidence="8 11" id="KW-1133">Transmembrane helix</keyword>
<evidence type="ECO:0000256" key="6">
    <source>
        <dbReference type="ARBA" id="ARBA00022801"/>
    </source>
</evidence>
<evidence type="ECO:0000256" key="4">
    <source>
        <dbReference type="ARBA" id="ARBA00022670"/>
    </source>
</evidence>
<dbReference type="AlphaFoldDB" id="A0A2G5K6L8"/>
<evidence type="ECO:0000313" key="14">
    <source>
        <dbReference type="Proteomes" id="UP000231516"/>
    </source>
</evidence>
<comment type="cofactor">
    <cofactor evidence="1 11">
        <name>Zn(2+)</name>
        <dbReference type="ChEBI" id="CHEBI:29105"/>
    </cofactor>
</comment>
<name>A0A2G5K6L8_9RHOB</name>
<comment type="subcellular location">
    <subcellularLocation>
        <location evidence="2">Membrane</location>
        <topology evidence="2">Multi-pass membrane protein</topology>
    </subcellularLocation>
</comment>
<dbReference type="EMBL" id="MDGM01000012">
    <property type="protein sequence ID" value="PIB24653.1"/>
    <property type="molecule type" value="Genomic_DNA"/>
</dbReference>
<feature type="domain" description="PDZ" evidence="12">
    <location>
        <begin position="205"/>
        <end position="275"/>
    </location>
</feature>
<dbReference type="CDD" id="cd06163">
    <property type="entry name" value="S2P-M50_PDZ_RseP-like"/>
    <property type="match status" value="1"/>
</dbReference>
<keyword evidence="5 11" id="KW-0812">Transmembrane</keyword>
<keyword evidence="6 11" id="KW-0378">Hydrolase</keyword>
<dbReference type="InterPro" id="IPR001478">
    <property type="entry name" value="PDZ"/>
</dbReference>
<feature type="transmembrane region" description="Helical" evidence="11">
    <location>
        <begin position="372"/>
        <end position="392"/>
    </location>
</feature>
<keyword evidence="11" id="KW-0479">Metal-binding</keyword>
<feature type="transmembrane region" description="Helical" evidence="11">
    <location>
        <begin position="419"/>
        <end position="437"/>
    </location>
</feature>
<evidence type="ECO:0000313" key="13">
    <source>
        <dbReference type="EMBL" id="PIB24653.1"/>
    </source>
</evidence>
<dbReference type="SMART" id="SM00228">
    <property type="entry name" value="PDZ"/>
    <property type="match status" value="1"/>
</dbReference>
<dbReference type="PANTHER" id="PTHR42837:SF2">
    <property type="entry name" value="MEMBRANE METALLOPROTEASE ARASP2, CHLOROPLASTIC-RELATED"/>
    <property type="match status" value="1"/>
</dbReference>
<evidence type="ECO:0000256" key="7">
    <source>
        <dbReference type="ARBA" id="ARBA00022833"/>
    </source>
</evidence>
<dbReference type="Proteomes" id="UP000231516">
    <property type="component" value="Unassembled WGS sequence"/>
</dbReference>
<evidence type="ECO:0000256" key="8">
    <source>
        <dbReference type="ARBA" id="ARBA00022989"/>
    </source>
</evidence>
<evidence type="ECO:0000256" key="3">
    <source>
        <dbReference type="ARBA" id="ARBA00007931"/>
    </source>
</evidence>
<dbReference type="PANTHER" id="PTHR42837">
    <property type="entry name" value="REGULATOR OF SIGMA-E PROTEASE RSEP"/>
    <property type="match status" value="1"/>
</dbReference>
<keyword evidence="7 11" id="KW-0862">Zinc</keyword>
<evidence type="ECO:0000256" key="11">
    <source>
        <dbReference type="RuleBase" id="RU362031"/>
    </source>
</evidence>
<dbReference type="RefSeq" id="WP_099593202.1">
    <property type="nucleotide sequence ID" value="NZ_MDGM01000012.1"/>
</dbReference>
<evidence type="ECO:0000256" key="10">
    <source>
        <dbReference type="ARBA" id="ARBA00023136"/>
    </source>
</evidence>
<dbReference type="EC" id="3.4.24.-" evidence="11"/>
<protein>
    <recommendedName>
        <fullName evidence="11">Zinc metalloprotease</fullName>
        <ecNumber evidence="11">3.4.24.-</ecNumber>
    </recommendedName>
</protein>